<gene>
    <name evidence="3" type="ORF">QQ91_0018420</name>
</gene>
<proteinExistence type="predicted"/>
<keyword evidence="1" id="KW-0732">Signal</keyword>
<dbReference type="AlphaFoldDB" id="A0ABD4T8Z7"/>
<comment type="caution">
    <text evidence="3">The sequence shown here is derived from an EMBL/GenBank/DDBJ whole genome shotgun (WGS) entry which is preliminary data.</text>
</comment>
<dbReference type="PROSITE" id="PS51257">
    <property type="entry name" value="PROKAR_LIPOPROTEIN"/>
    <property type="match status" value="1"/>
</dbReference>
<reference evidence="3 4" key="1">
    <citation type="journal article" date="2015" name="Genome Announc.">
        <title>Draft Genome Sequence of Filamentous Marine Cyanobacterium Lyngbya confervoides Strain BDU141951.</title>
        <authorList>
            <person name="Chandrababunaidu M.M."/>
            <person name="Sen D."/>
            <person name="Tripathy S."/>
        </authorList>
    </citation>
    <scope>NUCLEOTIDE SEQUENCE [LARGE SCALE GENOMIC DNA]</scope>
    <source>
        <strain evidence="3 4">BDU141951</strain>
    </source>
</reference>
<dbReference type="PANTHER" id="PTHR31407">
    <property type="match status" value="1"/>
</dbReference>
<dbReference type="InterPro" id="IPR002683">
    <property type="entry name" value="PsbP_C"/>
</dbReference>
<feature type="signal peptide" evidence="1">
    <location>
        <begin position="1"/>
        <end position="22"/>
    </location>
</feature>
<evidence type="ECO:0000313" key="3">
    <source>
        <dbReference type="EMBL" id="MCM1984800.1"/>
    </source>
</evidence>
<dbReference type="InterPro" id="IPR016123">
    <property type="entry name" value="Mog1/PsbP_a/b/a-sand"/>
</dbReference>
<organism evidence="3 4">
    <name type="scientific">Lyngbya confervoides BDU141951</name>
    <dbReference type="NCBI Taxonomy" id="1574623"/>
    <lineage>
        <taxon>Bacteria</taxon>
        <taxon>Bacillati</taxon>
        <taxon>Cyanobacteriota</taxon>
        <taxon>Cyanophyceae</taxon>
        <taxon>Oscillatoriophycideae</taxon>
        <taxon>Oscillatoriales</taxon>
        <taxon>Microcoleaceae</taxon>
        <taxon>Lyngbya</taxon>
    </lineage>
</organism>
<sequence>MWKRIVAIALVCVSLTLQGCVAAGGGLKAYVNERNGYEFVYPNGWVQIQVNNGPDVVFRDLIEESELVSVVVSNLTGNQTKLSDLGTPNEVGLRLATSVLAPPGSNRQAQLLSSSERVLGDRTYYNLEYYIDLPNAERHNLASVAISRGKLFTLSVSAPESDWSKLEATFKNVANSFAVY</sequence>
<evidence type="ECO:0000256" key="1">
    <source>
        <dbReference type="SAM" id="SignalP"/>
    </source>
</evidence>
<dbReference type="EMBL" id="JTHE03000104">
    <property type="protein sequence ID" value="MCM1984800.1"/>
    <property type="molecule type" value="Genomic_DNA"/>
</dbReference>
<dbReference type="SUPFAM" id="SSF55724">
    <property type="entry name" value="Mog1p/PsbP-like"/>
    <property type="match status" value="1"/>
</dbReference>
<name>A0ABD4T8Z7_9CYAN</name>
<dbReference type="Gene3D" id="3.40.1000.10">
    <property type="entry name" value="Mog1/PsbP, alpha/beta/alpha sandwich"/>
    <property type="match status" value="1"/>
</dbReference>
<dbReference type="PANTHER" id="PTHR31407:SF16">
    <property type="entry name" value="PSBP DOMAIN-CONTAINING PROTEIN 7, CHLOROPLASTIC"/>
    <property type="match status" value="1"/>
</dbReference>
<protein>
    <submittedName>
        <fullName evidence="3">Photosystem II reaction center PsbP family protein</fullName>
    </submittedName>
</protein>
<evidence type="ECO:0000259" key="2">
    <source>
        <dbReference type="Pfam" id="PF01789"/>
    </source>
</evidence>
<dbReference type="NCBIfam" id="NF040946">
    <property type="entry name" value="PSII_PsbP"/>
    <property type="match status" value="1"/>
</dbReference>
<dbReference type="Pfam" id="PF01789">
    <property type="entry name" value="PsbP"/>
    <property type="match status" value="1"/>
</dbReference>
<feature type="chain" id="PRO_5044755541" evidence="1">
    <location>
        <begin position="23"/>
        <end position="180"/>
    </location>
</feature>
<accession>A0ABD4T8Z7</accession>
<keyword evidence="4" id="KW-1185">Reference proteome</keyword>
<dbReference type="Proteomes" id="UP000031561">
    <property type="component" value="Unassembled WGS sequence"/>
</dbReference>
<evidence type="ECO:0000313" key="4">
    <source>
        <dbReference type="Proteomes" id="UP000031561"/>
    </source>
</evidence>
<feature type="domain" description="PsbP C-terminal" evidence="2">
    <location>
        <begin position="26"/>
        <end position="179"/>
    </location>
</feature>